<reference evidence="2" key="1">
    <citation type="submission" date="2014-01" db="EMBL/GenBank/DDBJ databases">
        <authorList>
            <person name="Brown-Elliot B."/>
            <person name="Wallace R."/>
            <person name="Lenaerts A."/>
            <person name="Ordway D."/>
            <person name="DeGroote M.A."/>
            <person name="Parker T."/>
            <person name="Sizemore C."/>
            <person name="Tallon L.J."/>
            <person name="Sadzewicz L.K."/>
            <person name="Sengamalay N."/>
            <person name="Fraser C.M."/>
            <person name="Hine E."/>
            <person name="Shefchek K.A."/>
            <person name="Das S.P."/>
            <person name="Tettelin H."/>
        </authorList>
    </citation>
    <scope>NUCLEOTIDE SEQUENCE [LARGE SCALE GENOMIC DNA]</scope>
    <source>
        <strain evidence="2">4042</strain>
    </source>
</reference>
<feature type="region of interest" description="Disordered" evidence="1">
    <location>
        <begin position="31"/>
        <end position="60"/>
    </location>
</feature>
<evidence type="ECO:0000313" key="2">
    <source>
        <dbReference type="EMBL" id="EUA68754.1"/>
    </source>
</evidence>
<sequence>MSRSAGFDPEARATIDAVLAKLAAPACATRPISTLASAAPRRSRPSSPTPEALPSATTTR</sequence>
<dbReference type="PATRIC" id="fig|1299334.3.peg.1434"/>
<gene>
    <name evidence="2" type="ORF">I553_1942</name>
</gene>
<proteinExistence type="predicted"/>
<dbReference type="AlphaFoldDB" id="X8DK43"/>
<accession>X8DK43</accession>
<dbReference type="EMBL" id="JAOB01000013">
    <property type="protein sequence ID" value="EUA68754.1"/>
    <property type="molecule type" value="Genomic_DNA"/>
</dbReference>
<evidence type="ECO:0000256" key="1">
    <source>
        <dbReference type="SAM" id="MobiDB-lite"/>
    </source>
</evidence>
<name>X8DK43_MYCXE</name>
<comment type="caution">
    <text evidence="2">The sequence shown here is derived from an EMBL/GenBank/DDBJ whole genome shotgun (WGS) entry which is preliminary data.</text>
</comment>
<protein>
    <submittedName>
        <fullName evidence="2">Uncharacterized protein</fullName>
    </submittedName>
</protein>
<organism evidence="2">
    <name type="scientific">Mycobacterium xenopi 4042</name>
    <dbReference type="NCBI Taxonomy" id="1299334"/>
    <lineage>
        <taxon>Bacteria</taxon>
        <taxon>Bacillati</taxon>
        <taxon>Actinomycetota</taxon>
        <taxon>Actinomycetes</taxon>
        <taxon>Mycobacteriales</taxon>
        <taxon>Mycobacteriaceae</taxon>
        <taxon>Mycobacterium</taxon>
    </lineage>
</organism>